<keyword evidence="2" id="KW-0472">Membrane</keyword>
<proteinExistence type="predicted"/>
<evidence type="ECO:0000256" key="1">
    <source>
        <dbReference type="SAM" id="MobiDB-lite"/>
    </source>
</evidence>
<keyword evidence="4" id="KW-1185">Reference proteome</keyword>
<dbReference type="AlphaFoldDB" id="A0A7W9WLK7"/>
<evidence type="ECO:0008006" key="5">
    <source>
        <dbReference type="Google" id="ProtNLM"/>
    </source>
</evidence>
<gene>
    <name evidence="3" type="ORF">HNR57_007794</name>
</gene>
<organism evidence="3 4">
    <name type="scientific">Streptomyces paradoxus</name>
    <dbReference type="NCBI Taxonomy" id="66375"/>
    <lineage>
        <taxon>Bacteria</taxon>
        <taxon>Bacillati</taxon>
        <taxon>Actinomycetota</taxon>
        <taxon>Actinomycetes</taxon>
        <taxon>Kitasatosporales</taxon>
        <taxon>Streptomycetaceae</taxon>
        <taxon>Streptomyces</taxon>
    </lineage>
</organism>
<feature type="transmembrane region" description="Helical" evidence="2">
    <location>
        <begin position="46"/>
        <end position="66"/>
    </location>
</feature>
<feature type="region of interest" description="Disordered" evidence="1">
    <location>
        <begin position="184"/>
        <end position="210"/>
    </location>
</feature>
<evidence type="ECO:0000313" key="3">
    <source>
        <dbReference type="EMBL" id="MBB6081831.1"/>
    </source>
</evidence>
<comment type="caution">
    <text evidence="3">The sequence shown here is derived from an EMBL/GenBank/DDBJ whole genome shotgun (WGS) entry which is preliminary data.</text>
</comment>
<accession>A0A7W9WLK7</accession>
<keyword evidence="2" id="KW-0812">Transmembrane</keyword>
<dbReference type="Proteomes" id="UP000591537">
    <property type="component" value="Unassembled WGS sequence"/>
</dbReference>
<evidence type="ECO:0000313" key="4">
    <source>
        <dbReference type="Proteomes" id="UP000591537"/>
    </source>
</evidence>
<keyword evidence="2" id="KW-1133">Transmembrane helix</keyword>
<reference evidence="3 4" key="1">
    <citation type="submission" date="2020-08" db="EMBL/GenBank/DDBJ databases">
        <title>Genomic Encyclopedia of Type Strains, Phase IV (KMG-IV): sequencing the most valuable type-strain genomes for metagenomic binning, comparative biology and taxonomic classification.</title>
        <authorList>
            <person name="Goeker M."/>
        </authorList>
    </citation>
    <scope>NUCLEOTIDE SEQUENCE [LARGE SCALE GENOMIC DNA]</scope>
    <source>
        <strain evidence="3 4">DSM 43350</strain>
    </source>
</reference>
<dbReference type="EMBL" id="JACHGV010000023">
    <property type="protein sequence ID" value="MBB6081831.1"/>
    <property type="molecule type" value="Genomic_DNA"/>
</dbReference>
<name>A0A7W9WLK7_9ACTN</name>
<dbReference type="RefSeq" id="WP_184567908.1">
    <property type="nucleotide sequence ID" value="NZ_BAAARS010000012.1"/>
</dbReference>
<protein>
    <recommendedName>
        <fullName evidence="5">DUF3592 domain-containing protein</fullName>
    </recommendedName>
</protein>
<sequence length="210" mass="22718">MARKKNRRPADEYQLPPHVDRARRARQVVSRAAGWKPRPELPQRRVILAGLGMSLLCAGMTAVFWLPPHSLVRDLRARGVTSAATVVGVDSKPKYVKVRFVSGPRMGAEVKLSDYAGMYPEARPDGAILVTYDPEKPSRALTHGWVEDPPANLPAYGTSALTLVCLSLTTAAAIRRVRTLRASGPGLQSTSLSEKDAGPGGTAYNPSHSR</sequence>
<evidence type="ECO:0000256" key="2">
    <source>
        <dbReference type="SAM" id="Phobius"/>
    </source>
</evidence>